<dbReference type="Gene3D" id="3.40.140.10">
    <property type="entry name" value="Cytidine Deaminase, domain 2"/>
    <property type="match status" value="1"/>
</dbReference>
<accession>A0A1G9WK14</accession>
<dbReference type="GO" id="GO:0003824">
    <property type="term" value="F:catalytic activity"/>
    <property type="evidence" value="ECO:0007669"/>
    <property type="project" value="InterPro"/>
</dbReference>
<dbReference type="AlphaFoldDB" id="A0A1G9WK14"/>
<dbReference type="EMBL" id="FNHW01000001">
    <property type="protein sequence ID" value="SDM84830.1"/>
    <property type="molecule type" value="Genomic_DNA"/>
</dbReference>
<evidence type="ECO:0000313" key="2">
    <source>
        <dbReference type="Proteomes" id="UP000199544"/>
    </source>
</evidence>
<dbReference type="Proteomes" id="UP000199544">
    <property type="component" value="Unassembled WGS sequence"/>
</dbReference>
<dbReference type="SUPFAM" id="SSF53927">
    <property type="entry name" value="Cytidine deaminase-like"/>
    <property type="match status" value="1"/>
</dbReference>
<dbReference type="STRING" id="459525.SAMN04488137_2223"/>
<dbReference type="RefSeq" id="WP_090234541.1">
    <property type="nucleotide sequence ID" value="NZ_FNHW01000001.1"/>
</dbReference>
<proteinExistence type="predicted"/>
<gene>
    <name evidence="1" type="ORF">SAMN04488137_2223</name>
</gene>
<sequence>MLAFFSIRPLAKAALKSGDKPFGSVLVSSRGVILEEEHNHVATGDHARHPDFALARRAAENTLLHCLMCAAAHGWVGLGRIVFASSSAQLTQWLSKVDIARPLVRNLPIQDVIRDPVVDGPVAELADEVRELHRQFYTMKEKHSDGSLQQSTLTKIL</sequence>
<evidence type="ECO:0000313" key="1">
    <source>
        <dbReference type="EMBL" id="SDM84830.1"/>
    </source>
</evidence>
<reference evidence="2" key="1">
    <citation type="submission" date="2016-10" db="EMBL/GenBank/DDBJ databases">
        <authorList>
            <person name="Varghese N."/>
            <person name="Submissions S."/>
        </authorList>
    </citation>
    <scope>NUCLEOTIDE SEQUENCE [LARGE SCALE GENOMIC DNA]</scope>
    <source>
        <strain evidence="2">CGMCC 1.6854</strain>
    </source>
</reference>
<dbReference type="OrthoDB" id="9802676at2"/>
<protein>
    <submittedName>
        <fullName evidence="1">tRNA(Arg) A34 adenosine deaminase TadA</fullName>
    </submittedName>
</protein>
<dbReference type="InterPro" id="IPR016193">
    <property type="entry name" value="Cytidine_deaminase-like"/>
</dbReference>
<name>A0A1G9WK14_9BACL</name>
<organism evidence="1 2">
    <name type="scientific">Fictibacillus solisalsi</name>
    <dbReference type="NCBI Taxonomy" id="459525"/>
    <lineage>
        <taxon>Bacteria</taxon>
        <taxon>Bacillati</taxon>
        <taxon>Bacillota</taxon>
        <taxon>Bacilli</taxon>
        <taxon>Bacillales</taxon>
        <taxon>Fictibacillaceae</taxon>
        <taxon>Fictibacillus</taxon>
    </lineage>
</organism>
<keyword evidence="2" id="KW-1185">Reference proteome</keyword>